<sequence length="285" mass="30465">MLSGIENREKGVNDSEGGEICLVIGGFTFARVAPAGCGKGQDQAGQAANSKAGNPAGYSLLVYSGAGLKSPVEEIGAAFQAQTGIKLTYTFGGAAQLNNQILLSKQGDVYLPGDTAELKPVQEKNLVAWEKNVVYHIPVLAVPKGNPAGIHKLADLGRPGVKVALGDSQATPLGKLADQLLKEHGLLDTVNKNVVVRTPTANELVVYLSTKQADAAVIWEENYQGAKDKLELLPLPELKDYVKTVPVAVLDCSQEKEPARQLAEFFTSPAAYQIWQKWGYKPVDR</sequence>
<evidence type="ECO:0000256" key="1">
    <source>
        <dbReference type="ARBA" id="ARBA00009175"/>
    </source>
</evidence>
<dbReference type="Pfam" id="PF13531">
    <property type="entry name" value="SBP_bac_11"/>
    <property type="match status" value="1"/>
</dbReference>
<dbReference type="NCBIfam" id="TIGR01256">
    <property type="entry name" value="modA"/>
    <property type="match status" value="1"/>
</dbReference>
<dbReference type="PIRSF" id="PIRSF004846">
    <property type="entry name" value="ModA"/>
    <property type="match status" value="1"/>
</dbReference>
<protein>
    <submittedName>
        <fullName evidence="4">Putative binding protein</fullName>
    </submittedName>
</protein>
<dbReference type="GO" id="GO:0015689">
    <property type="term" value="P:molybdate ion transport"/>
    <property type="evidence" value="ECO:0007669"/>
    <property type="project" value="InterPro"/>
</dbReference>
<dbReference type="SUPFAM" id="SSF53850">
    <property type="entry name" value="Periplasmic binding protein-like II"/>
    <property type="match status" value="1"/>
</dbReference>
<dbReference type="Gene3D" id="3.40.190.10">
    <property type="entry name" value="Periplasmic binding protein-like II"/>
    <property type="match status" value="2"/>
</dbReference>
<dbReference type="InterPro" id="IPR050682">
    <property type="entry name" value="ModA/WtpA"/>
</dbReference>
<comment type="caution">
    <text evidence="4">The sequence shown here is derived from an EMBL/GenBank/DDBJ whole genome shotgun (WGS) entry which is preliminary data.</text>
</comment>
<reference evidence="4 5" key="1">
    <citation type="submission" date="2016-08" db="EMBL/GenBank/DDBJ databases">
        <title>Genome-based comparison of Moorella thermoacetic strains.</title>
        <authorList>
            <person name="Poehlein A."/>
            <person name="Bengelsdorf F.R."/>
            <person name="Esser C."/>
            <person name="Duerre P."/>
            <person name="Daniel R."/>
        </authorList>
    </citation>
    <scope>NUCLEOTIDE SEQUENCE [LARGE SCALE GENOMIC DNA]</scope>
    <source>
        <strain evidence="4 5">DSM 11768</strain>
    </source>
</reference>
<dbReference type="Proteomes" id="UP000182743">
    <property type="component" value="Unassembled WGS sequence"/>
</dbReference>
<dbReference type="EMBL" id="MIHH01000017">
    <property type="protein sequence ID" value="OIQ08073.1"/>
    <property type="molecule type" value="Genomic_DNA"/>
</dbReference>
<keyword evidence="3" id="KW-0732">Signal</keyword>
<accession>A0A1J5JWV9</accession>
<dbReference type="GO" id="GO:0030973">
    <property type="term" value="F:molybdate ion binding"/>
    <property type="evidence" value="ECO:0007669"/>
    <property type="project" value="TreeGrafter"/>
</dbReference>
<dbReference type="PANTHER" id="PTHR30632:SF0">
    <property type="entry name" value="SULFATE-BINDING PROTEIN"/>
    <property type="match status" value="1"/>
</dbReference>
<proteinExistence type="inferred from homology"/>
<keyword evidence="2" id="KW-0479">Metal-binding</keyword>
<gene>
    <name evidence="4" type="ORF">MOOR_23530</name>
</gene>
<evidence type="ECO:0000256" key="2">
    <source>
        <dbReference type="ARBA" id="ARBA00022723"/>
    </source>
</evidence>
<dbReference type="GO" id="GO:0046872">
    <property type="term" value="F:metal ion binding"/>
    <property type="evidence" value="ECO:0007669"/>
    <property type="project" value="UniProtKB-KW"/>
</dbReference>
<dbReference type="AlphaFoldDB" id="A0A1J5JWV9"/>
<dbReference type="CDD" id="cd13517">
    <property type="entry name" value="PBP2_ModA3_like"/>
    <property type="match status" value="1"/>
</dbReference>
<organism evidence="4 5">
    <name type="scientific">Neomoorella thermoacetica</name>
    <name type="common">Clostridium thermoaceticum</name>
    <dbReference type="NCBI Taxonomy" id="1525"/>
    <lineage>
        <taxon>Bacteria</taxon>
        <taxon>Bacillati</taxon>
        <taxon>Bacillota</taxon>
        <taxon>Clostridia</taxon>
        <taxon>Neomoorellales</taxon>
        <taxon>Neomoorellaceae</taxon>
        <taxon>Neomoorella</taxon>
    </lineage>
</organism>
<dbReference type="InterPro" id="IPR005950">
    <property type="entry name" value="ModA"/>
</dbReference>
<evidence type="ECO:0000256" key="3">
    <source>
        <dbReference type="ARBA" id="ARBA00022729"/>
    </source>
</evidence>
<comment type="similarity">
    <text evidence="1">Belongs to the bacterial solute-binding protein ModA family.</text>
</comment>
<dbReference type="PANTHER" id="PTHR30632">
    <property type="entry name" value="MOLYBDATE-BINDING PERIPLASMIC PROTEIN"/>
    <property type="match status" value="1"/>
</dbReference>
<evidence type="ECO:0000313" key="4">
    <source>
        <dbReference type="EMBL" id="OIQ08073.1"/>
    </source>
</evidence>
<name>A0A1J5JWV9_NEOTH</name>
<evidence type="ECO:0000313" key="5">
    <source>
        <dbReference type="Proteomes" id="UP000182743"/>
    </source>
</evidence>